<dbReference type="InterPro" id="IPR036837">
    <property type="entry name" value="Cation_efflux_CTD_sf"/>
</dbReference>
<dbReference type="InterPro" id="IPR002524">
    <property type="entry name" value="Cation_efflux"/>
</dbReference>
<dbReference type="PANTHER" id="PTHR43840">
    <property type="entry name" value="MITOCHONDRIAL METAL TRANSPORTER 1-RELATED"/>
    <property type="match status" value="1"/>
</dbReference>
<evidence type="ECO:0000256" key="4">
    <source>
        <dbReference type="ARBA" id="ARBA00022692"/>
    </source>
</evidence>
<dbReference type="Gene3D" id="3.30.70.1350">
    <property type="entry name" value="Cation efflux protein, cytoplasmic domain"/>
    <property type="match status" value="1"/>
</dbReference>
<comment type="subcellular location">
    <subcellularLocation>
        <location evidence="1">Membrane</location>
        <topology evidence="1">Multi-pass membrane protein</topology>
    </subcellularLocation>
</comment>
<evidence type="ECO:0000256" key="7">
    <source>
        <dbReference type="SAM" id="Phobius"/>
    </source>
</evidence>
<dbReference type="HOGENOM" id="CLU_013430_3_0_7"/>
<dbReference type="EMBL" id="CM001368">
    <property type="protein sequence ID" value="EHJ49364.1"/>
    <property type="molecule type" value="Genomic_DNA"/>
</dbReference>
<evidence type="ECO:0000256" key="1">
    <source>
        <dbReference type="ARBA" id="ARBA00004141"/>
    </source>
</evidence>
<accession>G7QBE1</accession>
<dbReference type="STRING" id="694327.DFW101_3366"/>
<feature type="transmembrane region" description="Helical" evidence="7">
    <location>
        <begin position="158"/>
        <end position="179"/>
    </location>
</feature>
<proteinExistence type="inferred from homology"/>
<evidence type="ECO:0000313" key="11">
    <source>
        <dbReference type="Proteomes" id="UP000004662"/>
    </source>
</evidence>
<name>G7QBE1_9BACT</name>
<sequence length="332" mass="35656">MQTDSTRKKASPEVRAARLSLAVAVVLLGVKGLAWFLTGSAAILSDALESIINVVAAGFAVVSVSVAETPPDERHPYGHGNIEYYAAWLEGTLILLASIGIFWESWDKIFHPEAMPHLGAGLALLVGAGAANLWLGLRLLRQGRRSGSLTLEADGRHVLTDVWTSAGVFVGLGLVWATGWLWLDGLVACLVGVNIAWAGVGLVRRSVSGFMIESDPALLEAICAVLRENRHPSWIDIHRLRVIKAGRQIHVDLHLILPRDMSLAEAHGQVEAMEALVRSRLGASADVMIHADPCSNVRCPVCDADPCDLRRSDTVATPVWSPATTGDPTQKD</sequence>
<feature type="domain" description="Cation efflux protein cytoplasmic" evidence="9">
    <location>
        <begin position="218"/>
        <end position="294"/>
    </location>
</feature>
<reference evidence="11" key="1">
    <citation type="journal article" date="2015" name="Genome Announc.">
        <title>High-Quality Draft Genome Sequence of Desulfovibrio carbinoliphilus FW-101-2B, an Organic Acid-Oxidizing Sulfate-Reducing Bacterium Isolated from Uranium(VI)-Contaminated Groundwater.</title>
        <authorList>
            <person name="Ramsay B.D."/>
            <person name="Hwang C."/>
            <person name="Woo H.L."/>
            <person name="Carroll S.L."/>
            <person name="Lucas S."/>
            <person name="Han J."/>
            <person name="Lapidus A.L."/>
            <person name="Cheng J.F."/>
            <person name="Goodwin L.A."/>
            <person name="Pitluck S."/>
            <person name="Peters L."/>
            <person name="Chertkov O."/>
            <person name="Held B."/>
            <person name="Detter J.C."/>
            <person name="Han C.S."/>
            <person name="Tapia R."/>
            <person name="Land M.L."/>
            <person name="Hauser L.J."/>
            <person name="Kyrpides N.C."/>
            <person name="Ivanova N.N."/>
            <person name="Mikhailova N."/>
            <person name="Pagani I."/>
            <person name="Woyke T."/>
            <person name="Arkin A.P."/>
            <person name="Dehal P."/>
            <person name="Chivian D."/>
            <person name="Criddle C.S."/>
            <person name="Wu W."/>
            <person name="Chakraborty R."/>
            <person name="Hazen T.C."/>
            <person name="Fields M.W."/>
        </authorList>
    </citation>
    <scope>NUCLEOTIDE SEQUENCE [LARGE SCALE GENOMIC DNA]</scope>
    <source>
        <strain evidence="11">FW-101-2B</strain>
    </source>
</reference>
<keyword evidence="11" id="KW-1185">Reference proteome</keyword>
<organism evidence="10 11">
    <name type="scientific">Solidesulfovibrio carbinoliphilus subsp. oakridgensis</name>
    <dbReference type="NCBI Taxonomy" id="694327"/>
    <lineage>
        <taxon>Bacteria</taxon>
        <taxon>Pseudomonadati</taxon>
        <taxon>Thermodesulfobacteriota</taxon>
        <taxon>Desulfovibrionia</taxon>
        <taxon>Desulfovibrionales</taxon>
        <taxon>Desulfovibrionaceae</taxon>
        <taxon>Solidesulfovibrio</taxon>
    </lineage>
</organism>
<evidence type="ECO:0000313" key="10">
    <source>
        <dbReference type="EMBL" id="EHJ49364.1"/>
    </source>
</evidence>
<comment type="similarity">
    <text evidence="2">Belongs to the cation diffusion facilitator (CDF) transporter (TC 2.A.4) family.</text>
</comment>
<evidence type="ECO:0000259" key="8">
    <source>
        <dbReference type="Pfam" id="PF01545"/>
    </source>
</evidence>
<dbReference type="PANTHER" id="PTHR43840:SF15">
    <property type="entry name" value="MITOCHONDRIAL METAL TRANSPORTER 1-RELATED"/>
    <property type="match status" value="1"/>
</dbReference>
<dbReference type="SUPFAM" id="SSF160240">
    <property type="entry name" value="Cation efflux protein cytoplasmic domain-like"/>
    <property type="match status" value="1"/>
</dbReference>
<dbReference type="GO" id="GO:0005886">
    <property type="term" value="C:plasma membrane"/>
    <property type="evidence" value="ECO:0007669"/>
    <property type="project" value="TreeGrafter"/>
</dbReference>
<evidence type="ECO:0000259" key="9">
    <source>
        <dbReference type="Pfam" id="PF16916"/>
    </source>
</evidence>
<dbReference type="GO" id="GO:0015093">
    <property type="term" value="F:ferrous iron transmembrane transporter activity"/>
    <property type="evidence" value="ECO:0007669"/>
    <property type="project" value="TreeGrafter"/>
</dbReference>
<evidence type="ECO:0000256" key="2">
    <source>
        <dbReference type="ARBA" id="ARBA00008114"/>
    </source>
</evidence>
<feature type="transmembrane region" description="Helical" evidence="7">
    <location>
        <begin position="50"/>
        <end position="70"/>
    </location>
</feature>
<dbReference type="Proteomes" id="UP000004662">
    <property type="component" value="Chromosome"/>
</dbReference>
<feature type="transmembrane region" description="Helical" evidence="7">
    <location>
        <begin position="82"/>
        <end position="103"/>
    </location>
</feature>
<feature type="transmembrane region" description="Helical" evidence="7">
    <location>
        <begin position="115"/>
        <end position="137"/>
    </location>
</feature>
<dbReference type="InterPro" id="IPR058533">
    <property type="entry name" value="Cation_efflux_TM"/>
</dbReference>
<keyword evidence="4 7" id="KW-0812">Transmembrane</keyword>
<protein>
    <submittedName>
        <fullName evidence="10">Cation diffusion facilitator family transporter</fullName>
    </submittedName>
</protein>
<evidence type="ECO:0000256" key="5">
    <source>
        <dbReference type="ARBA" id="ARBA00022989"/>
    </source>
</evidence>
<dbReference type="Gene3D" id="1.20.1510.10">
    <property type="entry name" value="Cation efflux protein transmembrane domain"/>
    <property type="match status" value="1"/>
</dbReference>
<dbReference type="InterPro" id="IPR027470">
    <property type="entry name" value="Cation_efflux_CTD"/>
</dbReference>
<dbReference type="OrthoDB" id="9806522at2"/>
<keyword evidence="3" id="KW-0813">Transport</keyword>
<dbReference type="SUPFAM" id="SSF161111">
    <property type="entry name" value="Cation efflux protein transmembrane domain-like"/>
    <property type="match status" value="1"/>
</dbReference>
<dbReference type="NCBIfam" id="TIGR01297">
    <property type="entry name" value="CDF"/>
    <property type="match status" value="1"/>
</dbReference>
<dbReference type="eggNOG" id="COG0053">
    <property type="taxonomic scope" value="Bacteria"/>
</dbReference>
<gene>
    <name evidence="10" type="ORF">DFW101_3366</name>
</gene>
<keyword evidence="6 7" id="KW-0472">Membrane</keyword>
<feature type="domain" description="Cation efflux protein transmembrane" evidence="8">
    <location>
        <begin position="19"/>
        <end position="209"/>
    </location>
</feature>
<dbReference type="GO" id="GO:0006882">
    <property type="term" value="P:intracellular zinc ion homeostasis"/>
    <property type="evidence" value="ECO:0007669"/>
    <property type="project" value="TreeGrafter"/>
</dbReference>
<dbReference type="AlphaFoldDB" id="G7QBE1"/>
<dbReference type="InterPro" id="IPR050291">
    <property type="entry name" value="CDF_Transporter"/>
</dbReference>
<dbReference type="RefSeq" id="WP_009182692.1">
    <property type="nucleotide sequence ID" value="NZ_CM001368.1"/>
</dbReference>
<keyword evidence="5 7" id="KW-1133">Transmembrane helix</keyword>
<dbReference type="Pfam" id="PF16916">
    <property type="entry name" value="ZT_dimer"/>
    <property type="match status" value="1"/>
</dbReference>
<dbReference type="GO" id="GO:0015341">
    <property type="term" value="F:zinc efflux antiporter activity"/>
    <property type="evidence" value="ECO:0007669"/>
    <property type="project" value="TreeGrafter"/>
</dbReference>
<feature type="transmembrane region" description="Helical" evidence="7">
    <location>
        <begin position="185"/>
        <end position="203"/>
    </location>
</feature>
<feature type="transmembrane region" description="Helical" evidence="7">
    <location>
        <begin position="21"/>
        <end position="44"/>
    </location>
</feature>
<evidence type="ECO:0000256" key="6">
    <source>
        <dbReference type="ARBA" id="ARBA00023136"/>
    </source>
</evidence>
<dbReference type="InterPro" id="IPR027469">
    <property type="entry name" value="Cation_efflux_TMD_sf"/>
</dbReference>
<dbReference type="Pfam" id="PF01545">
    <property type="entry name" value="Cation_efflux"/>
    <property type="match status" value="1"/>
</dbReference>
<dbReference type="GO" id="GO:0015086">
    <property type="term" value="F:cadmium ion transmembrane transporter activity"/>
    <property type="evidence" value="ECO:0007669"/>
    <property type="project" value="TreeGrafter"/>
</dbReference>
<evidence type="ECO:0000256" key="3">
    <source>
        <dbReference type="ARBA" id="ARBA00022448"/>
    </source>
</evidence>